<dbReference type="SUPFAM" id="SSF56801">
    <property type="entry name" value="Acetyl-CoA synthetase-like"/>
    <property type="match status" value="1"/>
</dbReference>
<dbReference type="InterPro" id="IPR042099">
    <property type="entry name" value="ANL_N_sf"/>
</dbReference>
<feature type="domain" description="AMP-dependent synthetase/ligase" evidence="2">
    <location>
        <begin position="59"/>
        <end position="160"/>
    </location>
</feature>
<sequence length="272" mass="28354">MPPASGSADACGRRHHGHIGSAFVHRITMFPSIRYPDSCAHGMPTAVQGTCATLLCGLATQAEACPDEVAIDYHGRRLSYRALFDASLALAGYLQQHLGVRRGDRVLLLMHECPQFAMAAQAILHCGAEVVALAPLSHADAVAACVSDVAACAAVTMQDGLSRVAPLLCAQGLRGCIVGAYSEFAGEPGSQAWLDAPEHVREPRVPLLQPRVHDFAGALAAGIAPAPVSVAGSDPGAALPACGRCRPEARSTARLPNNCSTEPEWSINHESA</sequence>
<dbReference type="InterPro" id="IPR000873">
    <property type="entry name" value="AMP-dep_synth/lig_dom"/>
</dbReference>
<protein>
    <recommendedName>
        <fullName evidence="2">AMP-dependent synthetase/ligase domain-containing protein</fullName>
    </recommendedName>
</protein>
<name>A0A370NI00_9BURK</name>
<keyword evidence="4" id="KW-1185">Reference proteome</keyword>
<dbReference type="PANTHER" id="PTHR43767:SF1">
    <property type="entry name" value="NONRIBOSOMAL PEPTIDE SYNTHASE PES1 (EUROFUNG)-RELATED"/>
    <property type="match status" value="1"/>
</dbReference>
<accession>A0A370NI00</accession>
<dbReference type="Proteomes" id="UP000255165">
    <property type="component" value="Unassembled WGS sequence"/>
</dbReference>
<organism evidence="3 4">
    <name type="scientific">Cupriavidus lacunae</name>
    <dbReference type="NCBI Taxonomy" id="2666307"/>
    <lineage>
        <taxon>Bacteria</taxon>
        <taxon>Pseudomonadati</taxon>
        <taxon>Pseudomonadota</taxon>
        <taxon>Betaproteobacteria</taxon>
        <taxon>Burkholderiales</taxon>
        <taxon>Burkholderiaceae</taxon>
        <taxon>Cupriavidus</taxon>
    </lineage>
</organism>
<evidence type="ECO:0000259" key="2">
    <source>
        <dbReference type="Pfam" id="PF00501"/>
    </source>
</evidence>
<dbReference type="PANTHER" id="PTHR43767">
    <property type="entry name" value="LONG-CHAIN-FATTY-ACID--COA LIGASE"/>
    <property type="match status" value="1"/>
</dbReference>
<evidence type="ECO:0000313" key="4">
    <source>
        <dbReference type="Proteomes" id="UP000255165"/>
    </source>
</evidence>
<dbReference type="InterPro" id="IPR050237">
    <property type="entry name" value="ATP-dep_AMP-bd_enzyme"/>
</dbReference>
<feature type="region of interest" description="Disordered" evidence="1">
    <location>
        <begin position="251"/>
        <end position="272"/>
    </location>
</feature>
<gene>
    <name evidence="3" type="ORF">DN412_38230</name>
</gene>
<reference evidence="4" key="1">
    <citation type="submission" date="2018-06" db="EMBL/GenBank/DDBJ databases">
        <authorList>
            <person name="Feng T."/>
            <person name="Jeon C.O."/>
        </authorList>
    </citation>
    <scope>NUCLEOTIDE SEQUENCE [LARGE SCALE GENOMIC DNA]</scope>
    <source>
        <strain evidence="4">S23</strain>
    </source>
</reference>
<proteinExistence type="predicted"/>
<feature type="compositionally biased region" description="Polar residues" evidence="1">
    <location>
        <begin position="254"/>
        <end position="272"/>
    </location>
</feature>
<evidence type="ECO:0000313" key="3">
    <source>
        <dbReference type="EMBL" id="RDK05205.1"/>
    </source>
</evidence>
<dbReference type="Gene3D" id="3.40.50.12780">
    <property type="entry name" value="N-terminal domain of ligase-like"/>
    <property type="match status" value="1"/>
</dbReference>
<comment type="caution">
    <text evidence="3">The sequence shown here is derived from an EMBL/GenBank/DDBJ whole genome shotgun (WGS) entry which is preliminary data.</text>
</comment>
<dbReference type="Pfam" id="PF00501">
    <property type="entry name" value="AMP-binding"/>
    <property type="match status" value="1"/>
</dbReference>
<dbReference type="EMBL" id="QKWJ01000108">
    <property type="protein sequence ID" value="RDK05205.1"/>
    <property type="molecule type" value="Genomic_DNA"/>
</dbReference>
<evidence type="ECO:0000256" key="1">
    <source>
        <dbReference type="SAM" id="MobiDB-lite"/>
    </source>
</evidence>
<dbReference type="AlphaFoldDB" id="A0A370NI00"/>